<feature type="domain" description="Carboxylesterase type B" evidence="4">
    <location>
        <begin position="171"/>
        <end position="648"/>
    </location>
</feature>
<evidence type="ECO:0000256" key="3">
    <source>
        <dbReference type="RuleBase" id="RU361235"/>
    </source>
</evidence>
<organism evidence="5 6">
    <name type="scientific">Mycena albidolilacea</name>
    <dbReference type="NCBI Taxonomy" id="1033008"/>
    <lineage>
        <taxon>Eukaryota</taxon>
        <taxon>Fungi</taxon>
        <taxon>Dikarya</taxon>
        <taxon>Basidiomycota</taxon>
        <taxon>Agaricomycotina</taxon>
        <taxon>Agaricomycetes</taxon>
        <taxon>Agaricomycetidae</taxon>
        <taxon>Agaricales</taxon>
        <taxon>Marasmiineae</taxon>
        <taxon>Mycenaceae</taxon>
        <taxon>Mycena</taxon>
    </lineage>
</organism>
<accession>A0AAD7A923</accession>
<dbReference type="EC" id="3.1.1.-" evidence="3"/>
<dbReference type="PROSITE" id="PS00122">
    <property type="entry name" value="CARBOXYLESTERASE_B_1"/>
    <property type="match status" value="1"/>
</dbReference>
<dbReference type="AlphaFoldDB" id="A0AAD7A923"/>
<reference evidence="5" key="1">
    <citation type="submission" date="2023-03" db="EMBL/GenBank/DDBJ databases">
        <title>Massive genome expansion in bonnet fungi (Mycena s.s.) driven by repeated elements and novel gene families across ecological guilds.</title>
        <authorList>
            <consortium name="Lawrence Berkeley National Laboratory"/>
            <person name="Harder C.B."/>
            <person name="Miyauchi S."/>
            <person name="Viragh M."/>
            <person name="Kuo A."/>
            <person name="Thoen E."/>
            <person name="Andreopoulos B."/>
            <person name="Lu D."/>
            <person name="Skrede I."/>
            <person name="Drula E."/>
            <person name="Henrissat B."/>
            <person name="Morin E."/>
            <person name="Kohler A."/>
            <person name="Barry K."/>
            <person name="LaButti K."/>
            <person name="Morin E."/>
            <person name="Salamov A."/>
            <person name="Lipzen A."/>
            <person name="Mereny Z."/>
            <person name="Hegedus B."/>
            <person name="Baldrian P."/>
            <person name="Stursova M."/>
            <person name="Weitz H."/>
            <person name="Taylor A."/>
            <person name="Grigoriev I.V."/>
            <person name="Nagy L.G."/>
            <person name="Martin F."/>
            <person name="Kauserud H."/>
        </authorList>
    </citation>
    <scope>NUCLEOTIDE SEQUENCE</scope>
    <source>
        <strain evidence="5">CBHHK002</strain>
    </source>
</reference>
<evidence type="ECO:0000259" key="4">
    <source>
        <dbReference type="Pfam" id="PF00135"/>
    </source>
</evidence>
<dbReference type="InterPro" id="IPR002018">
    <property type="entry name" value="CarbesteraseB"/>
</dbReference>
<dbReference type="InterPro" id="IPR050309">
    <property type="entry name" value="Type-B_Carboxylest/Lipase"/>
</dbReference>
<sequence length="670" mass="72422">MPSFYRLGVNILLVAGSLVHANANPAVSLLFQNDGNWTDYGNLPSALLFYDAVTYDEAVATCKAQHETLLSSTSLKALTKQFTYLEYLKDTTRTTKYWVSTGDTTQERFCNTPLGSSQLSQAHETQKLPFLCTNSAPHTTQVDTDFSESPKTNVTSNGVVFTGTRDHLTFRFMGIPYAQPPVGPLRFRYPQPWNGRAVDATFFKPVCLQFGPFGSNDLGLMPWGTSEDCLTLHIFTPYIPSSKSSKSAPALKPVMFWIHGGGNVQGTGEDATFDGGSLVSRTDSVVVTINHRLNIFGYLGLDDTVKGNYGIADKIAALQWVHDNIAAFGGDPERVMIFGQSAGGASVIDLIKTPKAHGLFSSAISQSGGAGEMQTYTTAAAAVVPELNAYCNSTGAARLTCLQALPAETLLNITNAVPKWMGVLDGVYVPKDTVSQVSQGPSSVNSVPFIVGFLPEEGQSLLGTTISPNMTDFDPATLVGADIGAKVLASGLWSVGGSFTPYNATIHVATDSLFICPAAEMITAAAAAHTFPSLHVYEMQRAYPLSYYNPYGLCTFPVGDAEQPYYRCHSGDLYEVFGTYHIFAQPIRNARDIGYTTLIQDMWASFARTGNPNPPRAYLEARGYQSTLDALGRWTWPEYTADKPDIGRLQYPSPATGPLPDVAQCKVINS</sequence>
<dbReference type="Pfam" id="PF00135">
    <property type="entry name" value="COesterase"/>
    <property type="match status" value="1"/>
</dbReference>
<name>A0AAD7A923_9AGAR</name>
<gene>
    <name evidence="5" type="ORF">DFH08DRAFT_1077831</name>
</gene>
<comment type="similarity">
    <text evidence="1 3">Belongs to the type-B carboxylesterase/lipase family.</text>
</comment>
<dbReference type="InterPro" id="IPR029058">
    <property type="entry name" value="AB_hydrolase_fold"/>
</dbReference>
<feature type="signal peptide" evidence="3">
    <location>
        <begin position="1"/>
        <end position="23"/>
    </location>
</feature>
<dbReference type="PANTHER" id="PTHR11559">
    <property type="entry name" value="CARBOXYLESTERASE"/>
    <property type="match status" value="1"/>
</dbReference>
<dbReference type="SUPFAM" id="SSF53474">
    <property type="entry name" value="alpha/beta-Hydrolases"/>
    <property type="match status" value="1"/>
</dbReference>
<comment type="caution">
    <text evidence="5">The sequence shown here is derived from an EMBL/GenBank/DDBJ whole genome shotgun (WGS) entry which is preliminary data.</text>
</comment>
<evidence type="ECO:0000313" key="5">
    <source>
        <dbReference type="EMBL" id="KAJ7352027.1"/>
    </source>
</evidence>
<keyword evidence="6" id="KW-1185">Reference proteome</keyword>
<dbReference type="Gene3D" id="3.40.50.1820">
    <property type="entry name" value="alpha/beta hydrolase"/>
    <property type="match status" value="1"/>
</dbReference>
<dbReference type="InterPro" id="IPR019826">
    <property type="entry name" value="Carboxylesterase_B_AS"/>
</dbReference>
<evidence type="ECO:0000313" key="6">
    <source>
        <dbReference type="Proteomes" id="UP001218218"/>
    </source>
</evidence>
<dbReference type="GO" id="GO:0016787">
    <property type="term" value="F:hydrolase activity"/>
    <property type="evidence" value="ECO:0007669"/>
    <property type="project" value="UniProtKB-KW"/>
</dbReference>
<keyword evidence="2 3" id="KW-0378">Hydrolase</keyword>
<keyword evidence="3" id="KW-0732">Signal</keyword>
<evidence type="ECO:0000256" key="2">
    <source>
        <dbReference type="ARBA" id="ARBA00022801"/>
    </source>
</evidence>
<protein>
    <recommendedName>
        <fullName evidence="3">Carboxylic ester hydrolase</fullName>
        <ecNumber evidence="3">3.1.1.-</ecNumber>
    </recommendedName>
</protein>
<feature type="chain" id="PRO_5041784187" description="Carboxylic ester hydrolase" evidence="3">
    <location>
        <begin position="24"/>
        <end position="670"/>
    </location>
</feature>
<proteinExistence type="inferred from homology"/>
<dbReference type="EMBL" id="JARIHO010000012">
    <property type="protein sequence ID" value="KAJ7352027.1"/>
    <property type="molecule type" value="Genomic_DNA"/>
</dbReference>
<dbReference type="Proteomes" id="UP001218218">
    <property type="component" value="Unassembled WGS sequence"/>
</dbReference>
<evidence type="ECO:0000256" key="1">
    <source>
        <dbReference type="ARBA" id="ARBA00005964"/>
    </source>
</evidence>